<dbReference type="Pfam" id="PF13855">
    <property type="entry name" value="LRR_8"/>
    <property type="match status" value="1"/>
</dbReference>
<organism evidence="4 5">
    <name type="scientific">Rhizopus stolonifer</name>
    <name type="common">Rhizopus nigricans</name>
    <dbReference type="NCBI Taxonomy" id="4846"/>
    <lineage>
        <taxon>Eukaryota</taxon>
        <taxon>Fungi</taxon>
        <taxon>Fungi incertae sedis</taxon>
        <taxon>Mucoromycota</taxon>
        <taxon>Mucoromycotina</taxon>
        <taxon>Mucoromycetes</taxon>
        <taxon>Mucorales</taxon>
        <taxon>Mucorineae</taxon>
        <taxon>Rhizopodaceae</taxon>
        <taxon>Rhizopus</taxon>
    </lineage>
</organism>
<dbReference type="Gene3D" id="3.80.10.10">
    <property type="entry name" value="Ribonuclease Inhibitor"/>
    <property type="match status" value="3"/>
</dbReference>
<dbReference type="InterPro" id="IPR032675">
    <property type="entry name" value="LRR_dom_sf"/>
</dbReference>
<dbReference type="STRING" id="4846.A0A367J3B5"/>
<accession>A0A367J3B5</accession>
<dbReference type="Proteomes" id="UP000253551">
    <property type="component" value="Unassembled WGS sequence"/>
</dbReference>
<dbReference type="PANTHER" id="PTHR47566:SF1">
    <property type="entry name" value="PROTEIN NUD1"/>
    <property type="match status" value="1"/>
</dbReference>
<dbReference type="GO" id="GO:0035591">
    <property type="term" value="F:signaling adaptor activity"/>
    <property type="evidence" value="ECO:0007669"/>
    <property type="project" value="TreeGrafter"/>
</dbReference>
<dbReference type="SMART" id="SM00369">
    <property type="entry name" value="LRR_TYP"/>
    <property type="match status" value="6"/>
</dbReference>
<dbReference type="SUPFAM" id="SSF52058">
    <property type="entry name" value="L domain-like"/>
    <property type="match status" value="1"/>
</dbReference>
<evidence type="ECO:0000313" key="4">
    <source>
        <dbReference type="EMBL" id="RCH84339.1"/>
    </source>
</evidence>
<feature type="region of interest" description="Disordered" evidence="3">
    <location>
        <begin position="183"/>
        <end position="204"/>
    </location>
</feature>
<dbReference type="InterPro" id="IPR001611">
    <property type="entry name" value="Leu-rich_rpt"/>
</dbReference>
<dbReference type="GO" id="GO:0031028">
    <property type="term" value="P:septation initiation signaling"/>
    <property type="evidence" value="ECO:0007669"/>
    <property type="project" value="TreeGrafter"/>
</dbReference>
<evidence type="ECO:0000256" key="2">
    <source>
        <dbReference type="ARBA" id="ARBA00022737"/>
    </source>
</evidence>
<dbReference type="InterPro" id="IPR003591">
    <property type="entry name" value="Leu-rich_rpt_typical-subtyp"/>
</dbReference>
<proteinExistence type="predicted"/>
<dbReference type="PROSITE" id="PS51450">
    <property type="entry name" value="LRR"/>
    <property type="match status" value="4"/>
</dbReference>
<dbReference type="OrthoDB" id="7451790at2759"/>
<keyword evidence="1" id="KW-0433">Leucine-rich repeat</keyword>
<dbReference type="InterPro" id="IPR052574">
    <property type="entry name" value="CDIRP"/>
</dbReference>
<feature type="non-terminal residue" evidence="4">
    <location>
        <position position="646"/>
    </location>
</feature>
<name>A0A367J3B5_RHIST</name>
<dbReference type="GO" id="GO:1902412">
    <property type="term" value="P:regulation of mitotic cytokinesis"/>
    <property type="evidence" value="ECO:0007669"/>
    <property type="project" value="TreeGrafter"/>
</dbReference>
<reference evidence="4 5" key="1">
    <citation type="journal article" date="2018" name="G3 (Bethesda)">
        <title>Phylogenetic and Phylogenomic Definition of Rhizopus Species.</title>
        <authorList>
            <person name="Gryganskyi A.P."/>
            <person name="Golan J."/>
            <person name="Dolatabadi S."/>
            <person name="Mondo S."/>
            <person name="Robb S."/>
            <person name="Idnurm A."/>
            <person name="Muszewska A."/>
            <person name="Steczkiewicz K."/>
            <person name="Masonjones S."/>
            <person name="Liao H.L."/>
            <person name="Gajdeczka M.T."/>
            <person name="Anike F."/>
            <person name="Vuek A."/>
            <person name="Anishchenko I.M."/>
            <person name="Voigt K."/>
            <person name="de Hoog G.S."/>
            <person name="Smith M.E."/>
            <person name="Heitman J."/>
            <person name="Vilgalys R."/>
            <person name="Stajich J.E."/>
        </authorList>
    </citation>
    <scope>NUCLEOTIDE SEQUENCE [LARGE SCALE GENOMIC DNA]</scope>
    <source>
        <strain evidence="4 5">LSU 92-RS-03</strain>
    </source>
</reference>
<keyword evidence="2" id="KW-0677">Repeat</keyword>
<evidence type="ECO:0000256" key="1">
    <source>
        <dbReference type="ARBA" id="ARBA00022614"/>
    </source>
</evidence>
<dbReference type="SMART" id="SM00365">
    <property type="entry name" value="LRR_SD22"/>
    <property type="match status" value="6"/>
</dbReference>
<dbReference type="PANTHER" id="PTHR47566">
    <property type="match status" value="1"/>
</dbReference>
<feature type="region of interest" description="Disordered" evidence="3">
    <location>
        <begin position="1"/>
        <end position="127"/>
    </location>
</feature>
<dbReference type="EMBL" id="PJQM01004470">
    <property type="protein sequence ID" value="RCH84339.1"/>
    <property type="molecule type" value="Genomic_DNA"/>
</dbReference>
<evidence type="ECO:0000256" key="3">
    <source>
        <dbReference type="SAM" id="MobiDB-lite"/>
    </source>
</evidence>
<dbReference type="AlphaFoldDB" id="A0A367J3B5"/>
<sequence>MEEDWDLIDSSNSSHTSQHKPYVPSRPSLDFARFSTMPETYDLDDPISPLMAPQDDIDNIFCESPPPDNESLYGNDIYSEEVEEKDELSVEHSIAESVSWIDNEASHNEDDDDNNHHNNESVNAINQTNAANKHFDYFLSSFTDPAASNQETRESHADKKASWKSTTLGSSVPFITSKSVETMQNENSNVETQHNQSDKSTPPLIPPFYMGKFNTNFEFKMPKKSLEDENVTKEKLSNLESSLNHEHVNDGDFSSRPIKKAYRKLFDKSLSVHSIPSYASPPKREPILTIHQPIPCTDIPPIEKQLEEEGEEEDPFVIRRNIVDRLTFASTQDDNDDSMNEQRLASIFYDLERQYPNVTEWYQLKKLNLSRQNLAQIDDLASCFPYLEVLQISHNELRSISGLPSSLIYIYASHNRLSDVDIYHLDKLQYLDLSHNFINSFQDMSNLKSLRTLDASHNAITSCKTFQNLPGLVILSLRANCIRRLVNFESVIRNNQIESLDVSFNRIECLDSIEHLKHLRELNANHNDIKYIQLNQPMERLCKLQLSFNRLKSFDVSPFPDIRVLYLDDNQIQRIIGVACISRLDSFSLRDQGRQKVEYSLQYLRGARKLYLSGSPFQSMKQMVDFYSLEYLELCSAELEVLPPEF</sequence>
<dbReference type="GO" id="GO:0061499">
    <property type="term" value="C:outer plaque of mitotic spindle pole body"/>
    <property type="evidence" value="ECO:0007669"/>
    <property type="project" value="TreeGrafter"/>
</dbReference>
<feature type="compositionally biased region" description="Polar residues" evidence="3">
    <location>
        <begin position="183"/>
        <end position="200"/>
    </location>
</feature>
<evidence type="ECO:0000313" key="5">
    <source>
        <dbReference type="Proteomes" id="UP000253551"/>
    </source>
</evidence>
<gene>
    <name evidence="4" type="ORF">CU098_003002</name>
</gene>
<comment type="caution">
    <text evidence="4">The sequence shown here is derived from an EMBL/GenBank/DDBJ whole genome shotgun (WGS) entry which is preliminary data.</text>
</comment>
<protein>
    <submittedName>
        <fullName evidence="4">Uncharacterized protein</fullName>
    </submittedName>
</protein>
<feature type="compositionally biased region" description="Basic and acidic residues" evidence="3">
    <location>
        <begin position="104"/>
        <end position="119"/>
    </location>
</feature>
<keyword evidence="5" id="KW-1185">Reference proteome</keyword>